<dbReference type="Proteomes" id="UP000502564">
    <property type="component" value="Genome"/>
</dbReference>
<evidence type="ECO:0000313" key="1">
    <source>
        <dbReference type="EMBL" id="AYC35224.1"/>
    </source>
</evidence>
<dbReference type="GO" id="GO:0019013">
    <property type="term" value="C:viral nucleocapsid"/>
    <property type="evidence" value="ECO:0007669"/>
    <property type="project" value="UniProtKB-KW"/>
</dbReference>
<name>A0A499S2P0_9VIRU</name>
<evidence type="ECO:0000313" key="2">
    <source>
        <dbReference type="Proteomes" id="UP000502564"/>
    </source>
</evidence>
<dbReference type="InterPro" id="IPR039434">
    <property type="entry name" value="NSs-like"/>
</dbReference>
<keyword evidence="1" id="KW-0946">Virion</keyword>
<dbReference type="RefSeq" id="YP_010086204.1">
    <property type="nucleotide sequence ID" value="NC_055405.1"/>
</dbReference>
<protein>
    <submittedName>
        <fullName evidence="1">Nucleocapsid</fullName>
    </submittedName>
</protein>
<dbReference type="EMBL" id="MF695811">
    <property type="protein sequence ID" value="AYC35224.1"/>
    <property type="molecule type" value="Genomic_RNA"/>
</dbReference>
<keyword evidence="2" id="KW-1185">Reference proteome</keyword>
<dbReference type="GeneID" id="65247034"/>
<accession>A0A499S2P0</accession>
<dbReference type="Pfam" id="PF11073">
    <property type="entry name" value="NSs"/>
    <property type="match status" value="1"/>
</dbReference>
<gene>
    <name evidence="1" type="primary">NSs</name>
</gene>
<sequence>MKMTTRFLYDRLYVMQLEGQKLQAVFLAHNNFVPNDVSSYDHMEVVLSKYRQSFDYRESLSDFYSQGELPFRWGSVMWCSRVTGEEYLSFMALMMDLVKIDSSELKGNEHPNIREALSWPTGSPTMGFIKLNCLGSTWSLNYQKSRVATLLLRAGGSKDGLEEAIVKTHKKILMESSIRGFDPKHFPGLDLIREVACLQCVRLMNASCFDSVHTAYPSRLLDVLSMHRSTYTMISSKLLGNRKWTPVQDTHFDEPEATYDFSSDSE</sequence>
<organism evidence="1 2">
    <name type="scientific">Ntepes virus</name>
    <dbReference type="NCBI Taxonomy" id="2569589"/>
    <lineage>
        <taxon>Viruses</taxon>
        <taxon>Riboviria</taxon>
        <taxon>Orthornavirae</taxon>
        <taxon>Negarnaviricota</taxon>
        <taxon>Polyploviricotina</taxon>
        <taxon>Bunyaviricetes</taxon>
        <taxon>Hareavirales</taxon>
        <taxon>Phenuiviridae</taxon>
        <taxon>Phlebovirus</taxon>
        <taxon>Phlebovirus ntepesense</taxon>
    </lineage>
</organism>
<reference evidence="1 2" key="1">
    <citation type="journal article" date="2019" name="Emerg. Infect. Dis.">
        <title>Sand Fly-Associated Phlebovirus with Evidence of Neutralizing Antibodies in Humans, Kenya.</title>
        <authorList>
            <person name="Tchouassi D.P."/>
            <person name="Marklewitz M."/>
            <person name="Chepkorir E."/>
            <person name="Zirkel F."/>
            <person name="Agha S.B."/>
            <person name="Tigoi C.C."/>
            <person name="Koskei E."/>
            <person name="Drosten C."/>
            <person name="Borgemeister C."/>
            <person name="Torto B."/>
            <person name="Junglen S."/>
            <person name="Sang R."/>
        </authorList>
    </citation>
    <scope>NUCLEOTIDE SEQUENCE [LARGE SCALE GENOMIC DNA]</scope>
    <source>
        <strain evidence="1 2">MRG54-KE-2014</strain>
    </source>
</reference>
<proteinExistence type="predicted"/>
<dbReference type="KEGG" id="vg:65247034"/>
<keyword evidence="1" id="KW-0543">Viral nucleoprotein</keyword>